<dbReference type="RefSeq" id="WP_165276533.1">
    <property type="nucleotide sequence ID" value="NZ_JAUZQE010000014.1"/>
</dbReference>
<feature type="transmembrane region" description="Helical" evidence="2">
    <location>
        <begin position="65"/>
        <end position="84"/>
    </location>
</feature>
<reference evidence="3 4" key="1">
    <citation type="submission" date="2023-08" db="EMBL/GenBank/DDBJ databases">
        <title>Alcaligenaceae gen. nov., a novel taxon isolated from the sludge of Yixing Pesticide Factory.</title>
        <authorList>
            <person name="Ruan L."/>
        </authorList>
    </citation>
    <scope>NUCLEOTIDE SEQUENCE [LARGE SCALE GENOMIC DNA]</scope>
    <source>
        <strain evidence="3 4">LG-2</strain>
    </source>
</reference>
<comment type="caution">
    <text evidence="3">The sequence shown here is derived from an EMBL/GenBank/DDBJ whole genome shotgun (WGS) entry which is preliminary data.</text>
</comment>
<dbReference type="EMBL" id="JAUZQE010000014">
    <property type="protein sequence ID" value="MDR4125848.1"/>
    <property type="molecule type" value="Genomic_DNA"/>
</dbReference>
<protein>
    <recommendedName>
        <fullName evidence="5">Glycine zipper domain-containing protein</fullName>
    </recommendedName>
</protein>
<evidence type="ECO:0000256" key="2">
    <source>
        <dbReference type="SAM" id="Phobius"/>
    </source>
</evidence>
<dbReference type="Proteomes" id="UP001232156">
    <property type="component" value="Unassembled WGS sequence"/>
</dbReference>
<keyword evidence="2" id="KW-0812">Transmembrane</keyword>
<evidence type="ECO:0000313" key="4">
    <source>
        <dbReference type="Proteomes" id="UP001232156"/>
    </source>
</evidence>
<evidence type="ECO:0000313" key="3">
    <source>
        <dbReference type="EMBL" id="MDR4125848.1"/>
    </source>
</evidence>
<feature type="compositionally biased region" description="Basic and acidic residues" evidence="1">
    <location>
        <begin position="167"/>
        <end position="181"/>
    </location>
</feature>
<gene>
    <name evidence="3" type="ORF">Q8947_07600</name>
</gene>
<feature type="region of interest" description="Disordered" evidence="1">
    <location>
        <begin position="167"/>
        <end position="194"/>
    </location>
</feature>
<evidence type="ECO:0000256" key="1">
    <source>
        <dbReference type="SAM" id="MobiDB-lite"/>
    </source>
</evidence>
<organism evidence="3 4">
    <name type="scientific">Yanghanlia caeni</name>
    <dbReference type="NCBI Taxonomy" id="3064283"/>
    <lineage>
        <taxon>Bacteria</taxon>
        <taxon>Pseudomonadati</taxon>
        <taxon>Pseudomonadota</taxon>
        <taxon>Betaproteobacteria</taxon>
        <taxon>Burkholderiales</taxon>
        <taxon>Alcaligenaceae</taxon>
        <taxon>Yanghanlia</taxon>
    </lineage>
</organism>
<name>A0ABU1D5Z3_9BURK</name>
<evidence type="ECO:0008006" key="5">
    <source>
        <dbReference type="Google" id="ProtNLM"/>
    </source>
</evidence>
<accession>A0ABU1D5Z3</accession>
<sequence>MTLIIAARFSTFDAASQAAQRLMDAGVHEDALHVFYVNPPGAHDSYPLGGDQAADPGTRQAPGKAWGTAALLGAVGAVVGGVIVSAFAESFIPVLAGAGVGAYVGSLAGAMRGMDRRRASVQDAHRPPLKGEGRPAGVLLAVNTQGEREREIARILVEAGGQEVERAQGRWRAGKWEDFDPTRPPVPEPTATQQ</sequence>
<keyword evidence="2" id="KW-1133">Transmembrane helix</keyword>
<proteinExistence type="predicted"/>
<keyword evidence="4" id="KW-1185">Reference proteome</keyword>
<keyword evidence="2" id="KW-0472">Membrane</keyword>
<feature type="transmembrane region" description="Helical" evidence="2">
    <location>
        <begin position="90"/>
        <end position="110"/>
    </location>
</feature>